<comment type="caution">
    <text evidence="2">The sequence shown here is derived from an EMBL/GenBank/DDBJ whole genome shotgun (WGS) entry which is preliminary data.</text>
</comment>
<dbReference type="RefSeq" id="WP_184692128.1">
    <property type="nucleotide sequence ID" value="NZ_JACHJN010000005.1"/>
</dbReference>
<sequence>MASRCDTRSSGSHLAISARDLLEFVRLHLTDHALAALREPQVDSVPDFGGGVIGWGLGWTLHRDGVVGHTGVAKGQKAFLRVVPSAGVAVAVLTDSTGGEPLAYEILGTALEELAGVETALPPVPPSNPTGIDADRMCGTYRSTLYDITLTREHDRAFLTYHPRNDIAKSSLRRFEDRVEVVRLNDDSIITAEPKADGHQVFSLVGSDEHGRARFLHNGGAAHRIA</sequence>
<evidence type="ECO:0000259" key="1">
    <source>
        <dbReference type="Pfam" id="PF00144"/>
    </source>
</evidence>
<dbReference type="Pfam" id="PF00144">
    <property type="entry name" value="Beta-lactamase"/>
    <property type="match status" value="1"/>
</dbReference>
<dbReference type="InterPro" id="IPR012338">
    <property type="entry name" value="Beta-lactam/transpept-like"/>
</dbReference>
<dbReference type="SUPFAM" id="SSF56601">
    <property type="entry name" value="beta-lactamase/transpeptidase-like"/>
    <property type="match status" value="1"/>
</dbReference>
<gene>
    <name evidence="2" type="ORF">FHS29_003847</name>
</gene>
<name>A0A841CLK5_9PSEU</name>
<organism evidence="2 3">
    <name type="scientific">Saccharothrix tamanrassetensis</name>
    <dbReference type="NCBI Taxonomy" id="1051531"/>
    <lineage>
        <taxon>Bacteria</taxon>
        <taxon>Bacillati</taxon>
        <taxon>Actinomycetota</taxon>
        <taxon>Actinomycetes</taxon>
        <taxon>Pseudonocardiales</taxon>
        <taxon>Pseudonocardiaceae</taxon>
        <taxon>Saccharothrix</taxon>
    </lineage>
</organism>
<dbReference type="Gene3D" id="3.40.710.10">
    <property type="entry name" value="DD-peptidase/beta-lactamase superfamily"/>
    <property type="match status" value="1"/>
</dbReference>
<dbReference type="InterPro" id="IPR001466">
    <property type="entry name" value="Beta-lactam-related"/>
</dbReference>
<dbReference type="AlphaFoldDB" id="A0A841CLK5"/>
<dbReference type="EMBL" id="JACHJN010000005">
    <property type="protein sequence ID" value="MBB5957254.1"/>
    <property type="molecule type" value="Genomic_DNA"/>
</dbReference>
<reference evidence="2 3" key="1">
    <citation type="submission" date="2020-08" db="EMBL/GenBank/DDBJ databases">
        <title>Genomic Encyclopedia of Type Strains, Phase III (KMG-III): the genomes of soil and plant-associated and newly described type strains.</title>
        <authorList>
            <person name="Whitman W."/>
        </authorList>
    </citation>
    <scope>NUCLEOTIDE SEQUENCE [LARGE SCALE GENOMIC DNA]</scope>
    <source>
        <strain evidence="2 3">CECT 8640</strain>
    </source>
</reference>
<evidence type="ECO:0000313" key="2">
    <source>
        <dbReference type="EMBL" id="MBB5957254.1"/>
    </source>
</evidence>
<protein>
    <recommendedName>
        <fullName evidence="1">Beta-lactamase-related domain-containing protein</fullName>
    </recommendedName>
</protein>
<evidence type="ECO:0000313" key="3">
    <source>
        <dbReference type="Proteomes" id="UP000547510"/>
    </source>
</evidence>
<accession>A0A841CLK5</accession>
<feature type="domain" description="Beta-lactamase-related" evidence="1">
    <location>
        <begin position="14"/>
        <end position="101"/>
    </location>
</feature>
<dbReference type="Proteomes" id="UP000547510">
    <property type="component" value="Unassembled WGS sequence"/>
</dbReference>
<proteinExistence type="predicted"/>
<keyword evidence="3" id="KW-1185">Reference proteome</keyword>